<reference evidence="12 13" key="1">
    <citation type="submission" date="2018-06" db="EMBL/GenBank/DDBJ databases">
        <title>Genomic Encyclopedia of Archaeal and Bacterial Type Strains, Phase II (KMG-II): from individual species to whole genera.</title>
        <authorList>
            <person name="Goeker M."/>
        </authorList>
    </citation>
    <scope>NUCLEOTIDE SEQUENCE [LARGE SCALE GENOMIC DNA]</scope>
    <source>
        <strain evidence="12 13">DSM 13087</strain>
    </source>
</reference>
<evidence type="ECO:0000313" key="12">
    <source>
        <dbReference type="EMBL" id="PZX45908.1"/>
    </source>
</evidence>
<dbReference type="OrthoDB" id="9801785at2"/>
<evidence type="ECO:0000256" key="10">
    <source>
        <dbReference type="RuleBase" id="RU366046"/>
    </source>
</evidence>
<dbReference type="EC" id="5.1.3.2" evidence="5 10"/>
<dbReference type="UniPathway" id="UPA00214"/>
<sequence>MTGKVNILVTGGAGFIGSHTCKALAAAGHNPVTVDNFSTGHPDAVKWGRRIHGDIRDTALMRNILTSHRIAAVMHFAAKAYVGESVADPAVYYANNVCGTISVLEACRQAGIGHFVFSSSCATYGVPDKLPITESTAQHPLSPYGRTKRICEQMIQDHSAAYGMRHVILRYFNAAGADPSGELAERHDPETHLIPLALMAAYGQTRMLQVFGTNYPTPDGTCIRDYVHVSDLARAHVAALAHLLRGGGDLAVNIGSGQGHSILDIVNEVQRATARKIPLRFGPRRAGDPPVMIADASYAARALNFVTTHSDIATIVAHAARQFQTGAVHASHA</sequence>
<dbReference type="InterPro" id="IPR005886">
    <property type="entry name" value="UDP_G4E"/>
</dbReference>
<organism evidence="12 13">
    <name type="scientific">Roseinatronobacter thiooxidans</name>
    <dbReference type="NCBI Taxonomy" id="121821"/>
    <lineage>
        <taxon>Bacteria</taxon>
        <taxon>Pseudomonadati</taxon>
        <taxon>Pseudomonadota</taxon>
        <taxon>Alphaproteobacteria</taxon>
        <taxon>Rhodobacterales</taxon>
        <taxon>Paracoccaceae</taxon>
        <taxon>Roseinatronobacter</taxon>
    </lineage>
</organism>
<comment type="caution">
    <text evidence="12">The sequence shown here is derived from an EMBL/GenBank/DDBJ whole genome shotgun (WGS) entry which is preliminary data.</text>
</comment>
<evidence type="ECO:0000256" key="7">
    <source>
        <dbReference type="ARBA" id="ARBA00023027"/>
    </source>
</evidence>
<dbReference type="STRING" id="121821.GCA_001870675_00259"/>
<dbReference type="PANTHER" id="PTHR43725:SF53">
    <property type="entry name" value="UDP-ARABINOSE 4-EPIMERASE 1"/>
    <property type="match status" value="1"/>
</dbReference>
<name>A0A2W7QB31_9RHOB</name>
<dbReference type="NCBIfam" id="TIGR01179">
    <property type="entry name" value="galE"/>
    <property type="match status" value="1"/>
</dbReference>
<feature type="domain" description="NAD-dependent epimerase/dehydratase" evidence="11">
    <location>
        <begin position="7"/>
        <end position="255"/>
    </location>
</feature>
<comment type="similarity">
    <text evidence="4 10">Belongs to the NAD(P)-dependent epimerase/dehydratase family.</text>
</comment>
<dbReference type="EMBL" id="QKZQ01000005">
    <property type="protein sequence ID" value="PZX45908.1"/>
    <property type="molecule type" value="Genomic_DNA"/>
</dbReference>
<dbReference type="SUPFAM" id="SSF51735">
    <property type="entry name" value="NAD(P)-binding Rossmann-fold domains"/>
    <property type="match status" value="1"/>
</dbReference>
<dbReference type="InterPro" id="IPR001509">
    <property type="entry name" value="Epimerase_deHydtase"/>
</dbReference>
<gene>
    <name evidence="12" type="ORF">LY56_01471</name>
</gene>
<evidence type="ECO:0000256" key="1">
    <source>
        <dbReference type="ARBA" id="ARBA00000083"/>
    </source>
</evidence>
<keyword evidence="7 10" id="KW-0520">NAD</keyword>
<dbReference type="GO" id="GO:0033499">
    <property type="term" value="P:galactose catabolic process via UDP-galactose, Leloir pathway"/>
    <property type="evidence" value="ECO:0007669"/>
    <property type="project" value="TreeGrafter"/>
</dbReference>
<dbReference type="Pfam" id="PF01370">
    <property type="entry name" value="Epimerase"/>
    <property type="match status" value="1"/>
</dbReference>
<accession>A0A2W7QB31</accession>
<dbReference type="Gene3D" id="3.90.25.10">
    <property type="entry name" value="UDP-galactose 4-epimerase, domain 1"/>
    <property type="match status" value="1"/>
</dbReference>
<keyword evidence="9 10" id="KW-0119">Carbohydrate metabolism</keyword>
<evidence type="ECO:0000256" key="8">
    <source>
        <dbReference type="ARBA" id="ARBA00023235"/>
    </source>
</evidence>
<dbReference type="RefSeq" id="WP_071468125.1">
    <property type="nucleotide sequence ID" value="NZ_MEHT01000001.1"/>
</dbReference>
<proteinExistence type="inferred from homology"/>
<comment type="catalytic activity">
    <reaction evidence="1 10">
        <text>UDP-alpha-D-glucose = UDP-alpha-D-galactose</text>
        <dbReference type="Rhea" id="RHEA:22168"/>
        <dbReference type="ChEBI" id="CHEBI:58885"/>
        <dbReference type="ChEBI" id="CHEBI:66914"/>
        <dbReference type="EC" id="5.1.3.2"/>
    </reaction>
</comment>
<evidence type="ECO:0000256" key="9">
    <source>
        <dbReference type="ARBA" id="ARBA00023277"/>
    </source>
</evidence>
<protein>
    <recommendedName>
        <fullName evidence="6 10">UDP-glucose 4-epimerase</fullName>
        <ecNumber evidence="5 10">5.1.3.2</ecNumber>
    </recommendedName>
</protein>
<comment type="cofactor">
    <cofactor evidence="2 10">
        <name>NAD(+)</name>
        <dbReference type="ChEBI" id="CHEBI:57540"/>
    </cofactor>
</comment>
<evidence type="ECO:0000256" key="6">
    <source>
        <dbReference type="ARBA" id="ARBA00018569"/>
    </source>
</evidence>
<dbReference type="Gene3D" id="3.40.50.720">
    <property type="entry name" value="NAD(P)-binding Rossmann-like Domain"/>
    <property type="match status" value="1"/>
</dbReference>
<dbReference type="InterPro" id="IPR036291">
    <property type="entry name" value="NAD(P)-bd_dom_sf"/>
</dbReference>
<evidence type="ECO:0000256" key="3">
    <source>
        <dbReference type="ARBA" id="ARBA00004947"/>
    </source>
</evidence>
<dbReference type="PANTHER" id="PTHR43725">
    <property type="entry name" value="UDP-GLUCOSE 4-EPIMERASE"/>
    <property type="match status" value="1"/>
</dbReference>
<dbReference type="Proteomes" id="UP000249364">
    <property type="component" value="Unassembled WGS sequence"/>
</dbReference>
<evidence type="ECO:0000256" key="4">
    <source>
        <dbReference type="ARBA" id="ARBA00007637"/>
    </source>
</evidence>
<keyword evidence="8 10" id="KW-0413">Isomerase</keyword>
<evidence type="ECO:0000259" key="11">
    <source>
        <dbReference type="Pfam" id="PF01370"/>
    </source>
</evidence>
<dbReference type="GO" id="GO:0003978">
    <property type="term" value="F:UDP-glucose 4-epimerase activity"/>
    <property type="evidence" value="ECO:0007669"/>
    <property type="project" value="UniProtKB-UniRule"/>
</dbReference>
<evidence type="ECO:0000256" key="2">
    <source>
        <dbReference type="ARBA" id="ARBA00001911"/>
    </source>
</evidence>
<dbReference type="AlphaFoldDB" id="A0A2W7QB31"/>
<evidence type="ECO:0000313" key="13">
    <source>
        <dbReference type="Proteomes" id="UP000249364"/>
    </source>
</evidence>
<comment type="subunit">
    <text evidence="10">Homodimer.</text>
</comment>
<dbReference type="CDD" id="cd05247">
    <property type="entry name" value="UDP_G4E_1_SDR_e"/>
    <property type="match status" value="1"/>
</dbReference>
<evidence type="ECO:0000256" key="5">
    <source>
        <dbReference type="ARBA" id="ARBA00013189"/>
    </source>
</evidence>
<keyword evidence="13" id="KW-1185">Reference proteome</keyword>
<comment type="pathway">
    <text evidence="3 10">Carbohydrate metabolism; galactose metabolism.</text>
</comment>